<keyword evidence="1" id="KW-0238">DNA-binding</keyword>
<name>A0ABQ4KJI0_9BACI</name>
<dbReference type="InterPro" id="IPR003772">
    <property type="entry name" value="YceD"/>
</dbReference>
<sequence>MKWTVSQLQKMRDSEVEIDQTIDISKDLTNRNSEIRDASPIEIKGNIKVDSQEATFHLQLKGTLILPCARTLVDTEYPIDISSTEIYSLNMNKISSDDIDENVHEPENGVVDLIPVIEELILVNIPMQVFSQEALNRDTLSGKDWNVMTEEQYLDEKQKDKKVDPRLAGLAALLDNEEE</sequence>
<dbReference type="Proteomes" id="UP000679950">
    <property type="component" value="Unassembled WGS sequence"/>
</dbReference>
<dbReference type="GO" id="GO:0003677">
    <property type="term" value="F:DNA binding"/>
    <property type="evidence" value="ECO:0007669"/>
    <property type="project" value="UniProtKB-KW"/>
</dbReference>
<evidence type="ECO:0000313" key="1">
    <source>
        <dbReference type="EMBL" id="GIN57611.1"/>
    </source>
</evidence>
<protein>
    <submittedName>
        <fullName evidence="1">DNA-binding protein</fullName>
    </submittedName>
</protein>
<dbReference type="RefSeq" id="WP_246516821.1">
    <property type="nucleotide sequence ID" value="NZ_BORB01000013.1"/>
</dbReference>
<keyword evidence="2" id="KW-1185">Reference proteome</keyword>
<organism evidence="1 2">
    <name type="scientific">Lederbergia ruris</name>
    <dbReference type="NCBI Taxonomy" id="217495"/>
    <lineage>
        <taxon>Bacteria</taxon>
        <taxon>Bacillati</taxon>
        <taxon>Bacillota</taxon>
        <taxon>Bacilli</taxon>
        <taxon>Bacillales</taxon>
        <taxon>Bacillaceae</taxon>
        <taxon>Lederbergia</taxon>
    </lineage>
</organism>
<dbReference type="EMBL" id="BORB01000013">
    <property type="protein sequence ID" value="GIN57611.1"/>
    <property type="molecule type" value="Genomic_DNA"/>
</dbReference>
<comment type="caution">
    <text evidence="1">The sequence shown here is derived from an EMBL/GenBank/DDBJ whole genome shotgun (WGS) entry which is preliminary data.</text>
</comment>
<reference evidence="1 2" key="1">
    <citation type="submission" date="2021-03" db="EMBL/GenBank/DDBJ databases">
        <title>Antimicrobial resistance genes in bacteria isolated from Japanese honey, and their potential for conferring macrolide and lincosamide resistance in the American foulbrood pathogen Paenibacillus larvae.</title>
        <authorList>
            <person name="Okamoto M."/>
            <person name="Kumagai M."/>
            <person name="Kanamori H."/>
            <person name="Takamatsu D."/>
        </authorList>
    </citation>
    <scope>NUCLEOTIDE SEQUENCE [LARGE SCALE GENOMIC DNA]</scope>
    <source>
        <strain evidence="1 2">J8TS2</strain>
    </source>
</reference>
<accession>A0ABQ4KJI0</accession>
<proteinExistence type="predicted"/>
<gene>
    <name evidence="1" type="ORF">J8TS2_19300</name>
</gene>
<evidence type="ECO:0000313" key="2">
    <source>
        <dbReference type="Proteomes" id="UP000679950"/>
    </source>
</evidence>
<dbReference type="Pfam" id="PF02620">
    <property type="entry name" value="YceD"/>
    <property type="match status" value="1"/>
</dbReference>